<dbReference type="Pfam" id="PF18602">
    <property type="entry name" value="Rap1a"/>
    <property type="match status" value="1"/>
</dbReference>
<dbReference type="InterPro" id="IPR041238">
    <property type="entry name" value="Rap1a"/>
</dbReference>
<dbReference type="AlphaFoldDB" id="A0A2T5UAP0"/>
<proteinExistence type="predicted"/>
<sequence>MILALALLAAAADRPVVVSALTTDQLVEQCRGRDNDPAPTFCTGYILAAFDTLSLARQICPSPTRSSNIEVMATARKYLRTRGKKATGAPSFVVRDALKRAFPCKRK</sequence>
<gene>
    <name evidence="2" type="ORF">C8J25_10173</name>
</gene>
<evidence type="ECO:0000259" key="1">
    <source>
        <dbReference type="Pfam" id="PF18602"/>
    </source>
</evidence>
<name>A0A2T5UAP0_9SPHN</name>
<organism evidence="2 3">
    <name type="scientific">Sphingomonas faeni</name>
    <dbReference type="NCBI Taxonomy" id="185950"/>
    <lineage>
        <taxon>Bacteria</taxon>
        <taxon>Pseudomonadati</taxon>
        <taxon>Pseudomonadota</taxon>
        <taxon>Alphaproteobacteria</taxon>
        <taxon>Sphingomonadales</taxon>
        <taxon>Sphingomonadaceae</taxon>
        <taxon>Sphingomonas</taxon>
    </lineage>
</organism>
<feature type="domain" description="Rap1a immunity protein" evidence="1">
    <location>
        <begin position="22"/>
        <end position="104"/>
    </location>
</feature>
<comment type="caution">
    <text evidence="2">The sequence shown here is derived from an EMBL/GenBank/DDBJ whole genome shotgun (WGS) entry which is preliminary data.</text>
</comment>
<reference evidence="2 3" key="1">
    <citation type="submission" date="2018-04" db="EMBL/GenBank/DDBJ databases">
        <title>Genomic Encyclopedia of Type Strains, Phase III (KMG-III): the genomes of soil and plant-associated and newly described type strains.</title>
        <authorList>
            <person name="Whitman W."/>
        </authorList>
    </citation>
    <scope>NUCLEOTIDE SEQUENCE [LARGE SCALE GENOMIC DNA]</scope>
    <source>
        <strain evidence="2 3">MA-olki</strain>
    </source>
</reference>
<dbReference type="EMBL" id="QAYE01000001">
    <property type="protein sequence ID" value="PTW48576.1"/>
    <property type="molecule type" value="Genomic_DNA"/>
</dbReference>
<dbReference type="OrthoDB" id="7577289at2"/>
<dbReference type="RefSeq" id="WP_107951804.1">
    <property type="nucleotide sequence ID" value="NZ_QAYE01000001.1"/>
</dbReference>
<protein>
    <recommendedName>
        <fullName evidence="1">Rap1a immunity protein domain-containing protein</fullName>
    </recommendedName>
</protein>
<dbReference type="Proteomes" id="UP000244013">
    <property type="component" value="Unassembled WGS sequence"/>
</dbReference>
<dbReference type="Gene3D" id="1.10.890.40">
    <property type="match status" value="1"/>
</dbReference>
<evidence type="ECO:0000313" key="3">
    <source>
        <dbReference type="Proteomes" id="UP000244013"/>
    </source>
</evidence>
<accession>A0A2T5UAP0</accession>
<evidence type="ECO:0000313" key="2">
    <source>
        <dbReference type="EMBL" id="PTW48576.1"/>
    </source>
</evidence>
<dbReference type="GeneID" id="91004179"/>